<dbReference type="InterPro" id="IPR050110">
    <property type="entry name" value="Glyoxalase_II_hydrolase"/>
</dbReference>
<feature type="domain" description="Metallo-beta-lactamase" evidence="8">
    <location>
        <begin position="22"/>
        <end position="170"/>
    </location>
</feature>
<organism evidence="9 10">
    <name type="scientific">Shewanella pneumatophori</name>
    <dbReference type="NCBI Taxonomy" id="314092"/>
    <lineage>
        <taxon>Bacteria</taxon>
        <taxon>Pseudomonadati</taxon>
        <taxon>Pseudomonadota</taxon>
        <taxon>Gammaproteobacteria</taxon>
        <taxon>Alteromonadales</taxon>
        <taxon>Shewanellaceae</taxon>
        <taxon>Shewanella</taxon>
    </lineage>
</organism>
<dbReference type="HAMAP" id="MF_01374">
    <property type="entry name" value="Glyoxalase_2"/>
    <property type="match status" value="1"/>
</dbReference>
<dbReference type="GO" id="GO:0046872">
    <property type="term" value="F:metal ion binding"/>
    <property type="evidence" value="ECO:0007669"/>
    <property type="project" value="UniProtKB-KW"/>
</dbReference>
<accession>A0A9X1ZI90</accession>
<dbReference type="GO" id="GO:0019243">
    <property type="term" value="P:methylglyoxal catabolic process to D-lactate via S-lactoyl-glutathione"/>
    <property type="evidence" value="ECO:0007669"/>
    <property type="project" value="UniProtKB-UniRule"/>
</dbReference>
<keyword evidence="5 7" id="KW-0378">Hydrolase</keyword>
<dbReference type="InterPro" id="IPR035680">
    <property type="entry name" value="Clx_II_MBL"/>
</dbReference>
<dbReference type="SUPFAM" id="SSF56281">
    <property type="entry name" value="Metallo-hydrolase/oxidoreductase"/>
    <property type="match status" value="1"/>
</dbReference>
<dbReference type="InterPro" id="IPR017782">
    <property type="entry name" value="Hydroxyacylglutathione_Hdrlase"/>
</dbReference>
<keyword evidence="6 7" id="KW-0862">Zinc</keyword>
<comment type="caution">
    <text evidence="9">The sequence shown here is derived from an EMBL/GenBank/DDBJ whole genome shotgun (WGS) entry which is preliminary data.</text>
</comment>
<dbReference type="AlphaFoldDB" id="A0A9X1ZI90"/>
<dbReference type="InterPro" id="IPR032282">
    <property type="entry name" value="HAGH_C"/>
</dbReference>
<dbReference type="NCBIfam" id="TIGR03413">
    <property type="entry name" value="GSH_gloB"/>
    <property type="match status" value="1"/>
</dbReference>
<feature type="binding site" evidence="7">
    <location>
        <position position="132"/>
    </location>
    <ligand>
        <name>Zn(2+)</name>
        <dbReference type="ChEBI" id="CHEBI:29105"/>
        <label>2</label>
    </ligand>
</feature>
<evidence type="ECO:0000259" key="8">
    <source>
        <dbReference type="SMART" id="SM00849"/>
    </source>
</evidence>
<keyword evidence="10" id="KW-1185">Reference proteome</keyword>
<evidence type="ECO:0000256" key="3">
    <source>
        <dbReference type="ARBA" id="ARBA00006759"/>
    </source>
</evidence>
<dbReference type="EC" id="3.1.2.6" evidence="7"/>
<dbReference type="PANTHER" id="PTHR43705:SF1">
    <property type="entry name" value="HYDROXYACYLGLUTATHIONE HYDROLASE GLOB"/>
    <property type="match status" value="1"/>
</dbReference>
<comment type="similarity">
    <text evidence="3 7">Belongs to the metallo-beta-lactamase superfamily. Glyoxalase II family.</text>
</comment>
<dbReference type="Gene3D" id="3.60.15.10">
    <property type="entry name" value="Ribonuclease Z/Hydroxyacylglutathione hydrolase-like"/>
    <property type="match status" value="1"/>
</dbReference>
<dbReference type="CDD" id="cd07723">
    <property type="entry name" value="hydroxyacylglutathione_hydrolase_MBL-fold"/>
    <property type="match status" value="1"/>
</dbReference>
<feature type="binding site" evidence="7">
    <location>
        <position position="57"/>
    </location>
    <ligand>
        <name>Zn(2+)</name>
        <dbReference type="ChEBI" id="CHEBI:29105"/>
        <label>1</label>
    </ligand>
</feature>
<dbReference type="PANTHER" id="PTHR43705">
    <property type="entry name" value="HYDROXYACYLGLUTATHIONE HYDROLASE"/>
    <property type="match status" value="1"/>
</dbReference>
<comment type="subunit">
    <text evidence="7">Monomer.</text>
</comment>
<evidence type="ECO:0000313" key="10">
    <source>
        <dbReference type="Proteomes" id="UP001139293"/>
    </source>
</evidence>
<gene>
    <name evidence="7 9" type="primary">gloB</name>
    <name evidence="9" type="ORF">L2740_17555</name>
</gene>
<comment type="function">
    <text evidence="7">Thiolesterase that catalyzes the hydrolysis of S-D-lactoyl-glutathione to form glutathione and D-lactic acid.</text>
</comment>
<dbReference type="RefSeq" id="WP_248951371.1">
    <property type="nucleotide sequence ID" value="NZ_JAKILB010000014.1"/>
</dbReference>
<dbReference type="GO" id="GO:0004416">
    <property type="term" value="F:hydroxyacylglutathione hydrolase activity"/>
    <property type="evidence" value="ECO:0007669"/>
    <property type="project" value="UniProtKB-UniRule"/>
</dbReference>
<feature type="binding site" evidence="7">
    <location>
        <position position="55"/>
    </location>
    <ligand>
        <name>Zn(2+)</name>
        <dbReference type="ChEBI" id="CHEBI:29105"/>
        <label>1</label>
    </ligand>
</feature>
<comment type="catalytic activity">
    <reaction evidence="1 7">
        <text>an S-(2-hydroxyacyl)glutathione + H2O = a 2-hydroxy carboxylate + glutathione + H(+)</text>
        <dbReference type="Rhea" id="RHEA:21864"/>
        <dbReference type="ChEBI" id="CHEBI:15377"/>
        <dbReference type="ChEBI" id="CHEBI:15378"/>
        <dbReference type="ChEBI" id="CHEBI:57925"/>
        <dbReference type="ChEBI" id="CHEBI:58896"/>
        <dbReference type="ChEBI" id="CHEBI:71261"/>
        <dbReference type="EC" id="3.1.2.6"/>
    </reaction>
</comment>
<keyword evidence="4 7" id="KW-0479">Metal-binding</keyword>
<evidence type="ECO:0000256" key="5">
    <source>
        <dbReference type="ARBA" id="ARBA00022801"/>
    </source>
</evidence>
<dbReference type="EMBL" id="JAKILB010000014">
    <property type="protein sequence ID" value="MCL1140340.1"/>
    <property type="molecule type" value="Genomic_DNA"/>
</dbReference>
<feature type="binding site" evidence="7">
    <location>
        <position position="60"/>
    </location>
    <ligand>
        <name>Zn(2+)</name>
        <dbReference type="ChEBI" id="CHEBI:29105"/>
        <label>2</label>
    </ligand>
</feature>
<proteinExistence type="inferred from homology"/>
<dbReference type="PIRSF" id="PIRSF005457">
    <property type="entry name" value="Glx"/>
    <property type="match status" value="1"/>
</dbReference>
<dbReference type="Pfam" id="PF00753">
    <property type="entry name" value="Lactamase_B"/>
    <property type="match status" value="1"/>
</dbReference>
<protein>
    <recommendedName>
        <fullName evidence="7">Hydroxyacylglutathione hydrolase</fullName>
        <ecNumber evidence="7">3.1.2.6</ecNumber>
    </recommendedName>
    <alternativeName>
        <fullName evidence="7">Glyoxalase II</fullName>
        <shortName evidence="7">Glx II</shortName>
    </alternativeName>
</protein>
<evidence type="ECO:0000256" key="7">
    <source>
        <dbReference type="HAMAP-Rule" id="MF_01374"/>
    </source>
</evidence>
<dbReference type="InterPro" id="IPR036866">
    <property type="entry name" value="RibonucZ/Hydroxyglut_hydro"/>
</dbReference>
<feature type="binding site" evidence="7">
    <location>
        <position position="132"/>
    </location>
    <ligand>
        <name>Zn(2+)</name>
        <dbReference type="ChEBI" id="CHEBI:29105"/>
        <label>1</label>
    </ligand>
</feature>
<reference evidence="9" key="1">
    <citation type="submission" date="2022-01" db="EMBL/GenBank/DDBJ databases">
        <title>Whole genome-based taxonomy of the Shewanellaceae.</title>
        <authorList>
            <person name="Martin-Rodriguez A.J."/>
        </authorList>
    </citation>
    <scope>NUCLEOTIDE SEQUENCE</scope>
    <source>
        <strain evidence="9">KCTC 23973</strain>
    </source>
</reference>
<evidence type="ECO:0000313" key="9">
    <source>
        <dbReference type="EMBL" id="MCL1140340.1"/>
    </source>
</evidence>
<feature type="binding site" evidence="7">
    <location>
        <position position="170"/>
    </location>
    <ligand>
        <name>Zn(2+)</name>
        <dbReference type="ChEBI" id="CHEBI:29105"/>
        <label>2</label>
    </ligand>
</feature>
<sequence length="258" mass="28587">MLQITPLPAFNDNYIWALQTEQSTGVYVVDPGDAQVVIDYVTSKQLTLQGILITHHHHDHTGGIAALCEHFGKDIPVYGPQAENIQGINRPIATQAKITLEGLGLEAKIIQVPGHTLGHIAYLIDNVLFCGDTLFSGGCGRLFEGTAEQMYQSLSQLSELPEQTKVYCTHEYTLANLRFACAAEPSNQKLQQYVQQANQLRAQNIPTLPSSIGLEKAINPFLRADCAEIQQILAVQFQQPITNTLQSFALLRQWKDNF</sequence>
<comment type="pathway">
    <text evidence="2 7">Secondary metabolite metabolism; methylglyoxal degradation; (R)-lactate from methylglyoxal: step 2/2.</text>
</comment>
<dbReference type="Pfam" id="PF16123">
    <property type="entry name" value="HAGH_C"/>
    <property type="match status" value="1"/>
</dbReference>
<dbReference type="SMART" id="SM00849">
    <property type="entry name" value="Lactamase_B"/>
    <property type="match status" value="1"/>
</dbReference>
<evidence type="ECO:0000256" key="1">
    <source>
        <dbReference type="ARBA" id="ARBA00001623"/>
    </source>
</evidence>
<evidence type="ECO:0000256" key="2">
    <source>
        <dbReference type="ARBA" id="ARBA00004963"/>
    </source>
</evidence>
<evidence type="ECO:0000256" key="6">
    <source>
        <dbReference type="ARBA" id="ARBA00022833"/>
    </source>
</evidence>
<evidence type="ECO:0000256" key="4">
    <source>
        <dbReference type="ARBA" id="ARBA00022723"/>
    </source>
</evidence>
<dbReference type="InterPro" id="IPR001279">
    <property type="entry name" value="Metallo-B-lactamas"/>
</dbReference>
<comment type="cofactor">
    <cofactor evidence="7">
        <name>Zn(2+)</name>
        <dbReference type="ChEBI" id="CHEBI:29105"/>
    </cofactor>
    <text evidence="7">Binds 2 Zn(2+) ions per subunit.</text>
</comment>
<dbReference type="Proteomes" id="UP001139293">
    <property type="component" value="Unassembled WGS sequence"/>
</dbReference>
<feature type="binding site" evidence="7">
    <location>
        <position position="115"/>
    </location>
    <ligand>
        <name>Zn(2+)</name>
        <dbReference type="ChEBI" id="CHEBI:29105"/>
        <label>1</label>
    </ligand>
</feature>
<feature type="binding site" evidence="7">
    <location>
        <position position="59"/>
    </location>
    <ligand>
        <name>Zn(2+)</name>
        <dbReference type="ChEBI" id="CHEBI:29105"/>
        <label>2</label>
    </ligand>
</feature>
<name>A0A9X1ZI90_9GAMM</name>